<accession>A0A6B9WXF5</accession>
<dbReference type="Proteomes" id="UP000463952">
    <property type="component" value="Segment"/>
</dbReference>
<evidence type="ECO:0000313" key="2">
    <source>
        <dbReference type="Proteomes" id="UP000463952"/>
    </source>
</evidence>
<evidence type="ECO:0000313" key="1">
    <source>
        <dbReference type="EMBL" id="QHR69332.1"/>
    </source>
</evidence>
<proteinExistence type="predicted"/>
<sequence>MTQITIRSDFNQTLAALLLTHYRSRDSIHTQFGEYGIHNENIVRGFGGDSDDHYVHSGCCRNTHGWNMINTHASEETSKGVTICPLAEPVKEENFDSEDSPSSLQVDPEADDLTWEDIVDIWFSIMPEHEEFRGGRL</sequence>
<reference evidence="2" key="1">
    <citation type="submission" date="2019-12" db="EMBL/GenBank/DDBJ databases">
        <authorList>
            <person name="Olsen N.S."/>
            <person name="Junco L.M.F."/>
            <person name="Kot W."/>
            <person name="Hansen L.H."/>
        </authorList>
    </citation>
    <scope>NUCLEOTIDE SEQUENCE [LARGE SCALE GENOMIC DNA]</scope>
</reference>
<protein>
    <submittedName>
        <fullName evidence="1">Uncharacterized protein</fullName>
    </submittedName>
</protein>
<gene>
    <name evidence="1" type="ORF">isim_215</name>
</gene>
<dbReference type="EMBL" id="MN850597">
    <property type="protein sequence ID" value="QHR69332.1"/>
    <property type="molecule type" value="Genomic_DNA"/>
</dbReference>
<organism evidence="1 2">
    <name type="scientific">Escherichia phage isim</name>
    <dbReference type="NCBI Taxonomy" id="2696409"/>
    <lineage>
        <taxon>Viruses</taxon>
        <taxon>Duplodnaviria</taxon>
        <taxon>Heunggongvirae</taxon>
        <taxon>Uroviricota</taxon>
        <taxon>Caudoviricetes</taxon>
        <taxon>Vequintavirinae</taxon>
        <taxon>Vequintavirus</taxon>
        <taxon>Vequintavirus murica</taxon>
    </lineage>
</organism>
<name>A0A6B9WXF5_9CAUD</name>